<accession>X1HIJ8</accession>
<protein>
    <recommendedName>
        <fullName evidence="2">SpoVT-AbrB domain-containing protein</fullName>
    </recommendedName>
</protein>
<dbReference type="EMBL" id="BARU01019516">
    <property type="protein sequence ID" value="GAH53654.1"/>
    <property type="molecule type" value="Genomic_DNA"/>
</dbReference>
<dbReference type="AlphaFoldDB" id="X1HIJ8"/>
<name>X1HIJ8_9ZZZZ</name>
<gene>
    <name evidence="1" type="ORF">S03H2_32137</name>
</gene>
<sequence>MESKRKVQGAQFYVTLPQEWRNGGHNIKKGDVLLAIYESDSVLIFNPITREQSELEEKLTQLLISLPKLVGTRELVESLKGIIADLDDQ</sequence>
<proteinExistence type="predicted"/>
<reference evidence="1" key="1">
    <citation type="journal article" date="2014" name="Front. Microbiol.">
        <title>High frequency of phylogenetically diverse reductive dehalogenase-homologous genes in deep subseafloor sedimentary metagenomes.</title>
        <authorList>
            <person name="Kawai M."/>
            <person name="Futagami T."/>
            <person name="Toyoda A."/>
            <person name="Takaki Y."/>
            <person name="Nishi S."/>
            <person name="Hori S."/>
            <person name="Arai W."/>
            <person name="Tsubouchi T."/>
            <person name="Morono Y."/>
            <person name="Uchiyama I."/>
            <person name="Ito T."/>
            <person name="Fujiyama A."/>
            <person name="Inagaki F."/>
            <person name="Takami H."/>
        </authorList>
    </citation>
    <scope>NUCLEOTIDE SEQUENCE</scope>
    <source>
        <strain evidence="1">Expedition CK06-06</strain>
    </source>
</reference>
<evidence type="ECO:0008006" key="2">
    <source>
        <dbReference type="Google" id="ProtNLM"/>
    </source>
</evidence>
<evidence type="ECO:0000313" key="1">
    <source>
        <dbReference type="EMBL" id="GAH53654.1"/>
    </source>
</evidence>
<organism evidence="1">
    <name type="scientific">marine sediment metagenome</name>
    <dbReference type="NCBI Taxonomy" id="412755"/>
    <lineage>
        <taxon>unclassified sequences</taxon>
        <taxon>metagenomes</taxon>
        <taxon>ecological metagenomes</taxon>
    </lineage>
</organism>
<comment type="caution">
    <text evidence="1">The sequence shown here is derived from an EMBL/GenBank/DDBJ whole genome shotgun (WGS) entry which is preliminary data.</text>
</comment>